<sequence>MRIDASFSLALYKCLTAATRSAEGFGSSVNVCSIKVTRCSLPSGGL</sequence>
<dbReference type="AlphaFoldDB" id="A0A0A9EIN9"/>
<proteinExistence type="predicted"/>
<evidence type="ECO:0000313" key="1">
    <source>
        <dbReference type="EMBL" id="JAD95922.1"/>
    </source>
</evidence>
<reference evidence="1" key="1">
    <citation type="submission" date="2014-09" db="EMBL/GenBank/DDBJ databases">
        <authorList>
            <person name="Magalhaes I.L.F."/>
            <person name="Oliveira U."/>
            <person name="Santos F.R."/>
            <person name="Vidigal T.H.D.A."/>
            <person name="Brescovit A.D."/>
            <person name="Santos A.J."/>
        </authorList>
    </citation>
    <scope>NUCLEOTIDE SEQUENCE</scope>
    <source>
        <tissue evidence="1">Shoot tissue taken approximately 20 cm above the soil surface</tissue>
    </source>
</reference>
<name>A0A0A9EIN9_ARUDO</name>
<accession>A0A0A9EIN9</accession>
<reference evidence="1" key="2">
    <citation type="journal article" date="2015" name="Data Brief">
        <title>Shoot transcriptome of the giant reed, Arundo donax.</title>
        <authorList>
            <person name="Barrero R.A."/>
            <person name="Guerrero F.D."/>
            <person name="Moolhuijzen P."/>
            <person name="Goolsby J.A."/>
            <person name="Tidwell J."/>
            <person name="Bellgard S.E."/>
            <person name="Bellgard M.I."/>
        </authorList>
    </citation>
    <scope>NUCLEOTIDE SEQUENCE</scope>
    <source>
        <tissue evidence="1">Shoot tissue taken approximately 20 cm above the soil surface</tissue>
    </source>
</reference>
<dbReference type="EMBL" id="GBRH01201973">
    <property type="protein sequence ID" value="JAD95922.1"/>
    <property type="molecule type" value="Transcribed_RNA"/>
</dbReference>
<protein>
    <submittedName>
        <fullName evidence="1">Uncharacterized protein</fullName>
    </submittedName>
</protein>
<organism evidence="1">
    <name type="scientific">Arundo donax</name>
    <name type="common">Giant reed</name>
    <name type="synonym">Donax arundinaceus</name>
    <dbReference type="NCBI Taxonomy" id="35708"/>
    <lineage>
        <taxon>Eukaryota</taxon>
        <taxon>Viridiplantae</taxon>
        <taxon>Streptophyta</taxon>
        <taxon>Embryophyta</taxon>
        <taxon>Tracheophyta</taxon>
        <taxon>Spermatophyta</taxon>
        <taxon>Magnoliopsida</taxon>
        <taxon>Liliopsida</taxon>
        <taxon>Poales</taxon>
        <taxon>Poaceae</taxon>
        <taxon>PACMAD clade</taxon>
        <taxon>Arundinoideae</taxon>
        <taxon>Arundineae</taxon>
        <taxon>Arundo</taxon>
    </lineage>
</organism>